<evidence type="ECO:0000313" key="3">
    <source>
        <dbReference type="Proteomes" id="UP000320176"/>
    </source>
</evidence>
<dbReference type="PANTHER" id="PTHR14119:SF3">
    <property type="entry name" value="ISOCHORISMATASE DOMAIN-CONTAINING PROTEIN 2"/>
    <property type="match status" value="1"/>
</dbReference>
<evidence type="ECO:0000259" key="1">
    <source>
        <dbReference type="Pfam" id="PF00857"/>
    </source>
</evidence>
<reference evidence="2 3" key="1">
    <citation type="submission" date="2019-02" db="EMBL/GenBank/DDBJ databases">
        <title>Deep-cultivation of Planctomycetes and their phenomic and genomic characterization uncovers novel biology.</title>
        <authorList>
            <person name="Wiegand S."/>
            <person name="Jogler M."/>
            <person name="Boedeker C."/>
            <person name="Pinto D."/>
            <person name="Vollmers J."/>
            <person name="Rivas-Marin E."/>
            <person name="Kohn T."/>
            <person name="Peeters S.H."/>
            <person name="Heuer A."/>
            <person name="Rast P."/>
            <person name="Oberbeckmann S."/>
            <person name="Bunk B."/>
            <person name="Jeske O."/>
            <person name="Meyerdierks A."/>
            <person name="Storesund J.E."/>
            <person name="Kallscheuer N."/>
            <person name="Luecker S."/>
            <person name="Lage O.M."/>
            <person name="Pohl T."/>
            <person name="Merkel B.J."/>
            <person name="Hornburger P."/>
            <person name="Mueller R.-W."/>
            <person name="Bruemmer F."/>
            <person name="Labrenz M."/>
            <person name="Spormann A.M."/>
            <person name="Op Den Camp H."/>
            <person name="Overmann J."/>
            <person name="Amann R."/>
            <person name="Jetten M.S.M."/>
            <person name="Mascher T."/>
            <person name="Medema M.H."/>
            <person name="Devos D.P."/>
            <person name="Kaster A.-K."/>
            <person name="Ovreas L."/>
            <person name="Rohde M."/>
            <person name="Galperin M.Y."/>
            <person name="Jogler C."/>
        </authorList>
    </citation>
    <scope>NUCLEOTIDE SEQUENCE [LARGE SCALE GENOMIC DNA]</scope>
    <source>
        <strain evidence="2 3">Pla52n</strain>
    </source>
</reference>
<evidence type="ECO:0000313" key="2">
    <source>
        <dbReference type="EMBL" id="TWU05734.1"/>
    </source>
</evidence>
<gene>
    <name evidence="2" type="primary">dhbB</name>
    <name evidence="2" type="ORF">Pla52n_14490</name>
</gene>
<proteinExistence type="predicted"/>
<dbReference type="InterPro" id="IPR036380">
    <property type="entry name" value="Isochorismatase-like_sf"/>
</dbReference>
<keyword evidence="3" id="KW-1185">Reference proteome</keyword>
<dbReference type="AlphaFoldDB" id="A0A5C6B5H4"/>
<dbReference type="SUPFAM" id="SSF52499">
    <property type="entry name" value="Isochorismatase-like hydrolases"/>
    <property type="match status" value="1"/>
</dbReference>
<protein>
    <submittedName>
        <fullName evidence="2">Isochorismatase</fullName>
        <ecNumber evidence="2">3.3.2.1</ecNumber>
    </submittedName>
</protein>
<accession>A0A5C6B5H4</accession>
<dbReference type="Pfam" id="PF00857">
    <property type="entry name" value="Isochorismatase"/>
    <property type="match status" value="1"/>
</dbReference>
<keyword evidence="2" id="KW-0378">Hydrolase</keyword>
<comment type="caution">
    <text evidence="2">The sequence shown here is derived from an EMBL/GenBank/DDBJ whole genome shotgun (WGS) entry which is preliminary data.</text>
</comment>
<dbReference type="EC" id="3.3.2.1" evidence="2"/>
<dbReference type="InterPro" id="IPR000868">
    <property type="entry name" value="Isochorismatase-like_dom"/>
</dbReference>
<dbReference type="RefSeq" id="WP_146518936.1">
    <property type="nucleotide sequence ID" value="NZ_CP151726.1"/>
</dbReference>
<dbReference type="Gene3D" id="3.40.50.850">
    <property type="entry name" value="Isochorismatase-like"/>
    <property type="match status" value="1"/>
</dbReference>
<dbReference type="GO" id="GO:0008908">
    <property type="term" value="F:isochorismatase activity"/>
    <property type="evidence" value="ECO:0007669"/>
    <property type="project" value="UniProtKB-EC"/>
</dbReference>
<sequence>MPHIRSSACLSIERSAILVIDLQEKLVPAVPSGRHVAEVTERLLHAADLLGVPSAATVQYPKGLGPLVGRLAERFPDPEEKLDFSAAVCRRELELWLQAGRDQIVITGIETHVCVLQTVLDLLAEGLSVFVVSEAVAARGGREHETALDQMRDAGATITTIESVLFQWLQTADRPEFKSISALIKQPRR</sequence>
<dbReference type="InterPro" id="IPR050993">
    <property type="entry name" value="Isochorismatase_domain"/>
</dbReference>
<feature type="domain" description="Isochorismatase-like" evidence="1">
    <location>
        <begin position="15"/>
        <end position="162"/>
    </location>
</feature>
<organism evidence="2 3">
    <name type="scientific">Stieleria varia</name>
    <dbReference type="NCBI Taxonomy" id="2528005"/>
    <lineage>
        <taxon>Bacteria</taxon>
        <taxon>Pseudomonadati</taxon>
        <taxon>Planctomycetota</taxon>
        <taxon>Planctomycetia</taxon>
        <taxon>Pirellulales</taxon>
        <taxon>Pirellulaceae</taxon>
        <taxon>Stieleria</taxon>
    </lineage>
</organism>
<dbReference type="Proteomes" id="UP000320176">
    <property type="component" value="Unassembled WGS sequence"/>
</dbReference>
<dbReference type="PANTHER" id="PTHR14119">
    <property type="entry name" value="HYDROLASE"/>
    <property type="match status" value="1"/>
</dbReference>
<dbReference type="EMBL" id="SJPN01000002">
    <property type="protein sequence ID" value="TWU05734.1"/>
    <property type="molecule type" value="Genomic_DNA"/>
</dbReference>
<name>A0A5C6B5H4_9BACT</name>
<dbReference type="OrthoDB" id="9789777at2"/>